<proteinExistence type="predicted"/>
<dbReference type="EMBL" id="MN740698">
    <property type="protein sequence ID" value="QHU08544.1"/>
    <property type="molecule type" value="Genomic_DNA"/>
</dbReference>
<evidence type="ECO:0000313" key="1">
    <source>
        <dbReference type="EMBL" id="QHU08544.1"/>
    </source>
</evidence>
<accession>A0A6C0JXS9</accession>
<reference evidence="1" key="1">
    <citation type="journal article" date="2020" name="Nature">
        <title>Giant virus diversity and host interactions through global metagenomics.</title>
        <authorList>
            <person name="Schulz F."/>
            <person name="Roux S."/>
            <person name="Paez-Espino D."/>
            <person name="Jungbluth S."/>
            <person name="Walsh D.A."/>
            <person name="Denef V.J."/>
            <person name="McMahon K.D."/>
            <person name="Konstantinidis K.T."/>
            <person name="Eloe-Fadrosh E.A."/>
            <person name="Kyrpides N.C."/>
            <person name="Woyke T."/>
        </authorList>
    </citation>
    <scope>NUCLEOTIDE SEQUENCE</scope>
    <source>
        <strain evidence="1">GVMAG-S-1063924-116</strain>
    </source>
</reference>
<sequence length="289" mass="32749">MLQLHLCEDDSRIFHSTHLESVFSMFKPLVGRETLYEMVDTLEECSISVYEIKEGNTSDREVLACIDSKECLSYYTTDGKLYLFNRKSITRVDPCGLTVFPGVLESFIPLGVSRGYYATTSFVYRAGRPGYYSIKVRRMDGTLATEYTSSEPVPGKSSYLRYQDQDYLINTLTHKLRITDLATGLTFREEPLRVGERTFIYSHLVPSDTGAYVACVTETQVAVVDLDSIIKMSKPRVVCIVSADSYYERVEVVSIVKDSVYVRLIHVDQLDVDKLEGLVARLKVPELVC</sequence>
<name>A0A6C0JXS9_9ZZZZ</name>
<protein>
    <submittedName>
        <fullName evidence="1">Uncharacterized protein</fullName>
    </submittedName>
</protein>
<organism evidence="1">
    <name type="scientific">viral metagenome</name>
    <dbReference type="NCBI Taxonomy" id="1070528"/>
    <lineage>
        <taxon>unclassified sequences</taxon>
        <taxon>metagenomes</taxon>
        <taxon>organismal metagenomes</taxon>
    </lineage>
</organism>
<dbReference type="AlphaFoldDB" id="A0A6C0JXS9"/>